<dbReference type="InterPro" id="IPR012263">
    <property type="entry name" value="M_m6A_EcoRV"/>
</dbReference>
<evidence type="ECO:0000313" key="8">
    <source>
        <dbReference type="Proteomes" id="UP000707352"/>
    </source>
</evidence>
<dbReference type="PRINTS" id="PR00505">
    <property type="entry name" value="D12N6MTFRASE"/>
</dbReference>
<comment type="catalytic activity">
    <reaction evidence="6">
        <text>a 2'-deoxyadenosine in DNA + S-adenosyl-L-methionine = an N(6)-methyl-2'-deoxyadenosine in DNA + S-adenosyl-L-homocysteine + H(+)</text>
        <dbReference type="Rhea" id="RHEA:15197"/>
        <dbReference type="Rhea" id="RHEA-COMP:12418"/>
        <dbReference type="Rhea" id="RHEA-COMP:12419"/>
        <dbReference type="ChEBI" id="CHEBI:15378"/>
        <dbReference type="ChEBI" id="CHEBI:57856"/>
        <dbReference type="ChEBI" id="CHEBI:59789"/>
        <dbReference type="ChEBI" id="CHEBI:90615"/>
        <dbReference type="ChEBI" id="CHEBI:90616"/>
        <dbReference type="EC" id="2.1.1.72"/>
    </reaction>
</comment>
<dbReference type="EC" id="2.1.1.72" evidence="2"/>
<evidence type="ECO:0000313" key="7">
    <source>
        <dbReference type="EMBL" id="NIX75375.1"/>
    </source>
</evidence>
<dbReference type="Pfam" id="PF02086">
    <property type="entry name" value="MethyltransfD12"/>
    <property type="match status" value="1"/>
</dbReference>
<evidence type="ECO:0000256" key="6">
    <source>
        <dbReference type="ARBA" id="ARBA00047942"/>
    </source>
</evidence>
<dbReference type="PIRSF" id="PIRSF000398">
    <property type="entry name" value="M_m6A_EcoRV"/>
    <property type="match status" value="1"/>
</dbReference>
<dbReference type="PANTHER" id="PTHR30481">
    <property type="entry name" value="DNA ADENINE METHYLASE"/>
    <property type="match status" value="1"/>
</dbReference>
<evidence type="ECO:0000256" key="2">
    <source>
        <dbReference type="ARBA" id="ARBA00011900"/>
    </source>
</evidence>
<comment type="caution">
    <text evidence="7">The sequence shown here is derived from an EMBL/GenBank/DDBJ whole genome shotgun (WGS) entry which is preliminary data.</text>
</comment>
<keyword evidence="5" id="KW-0949">S-adenosyl-L-methionine</keyword>
<comment type="similarity">
    <text evidence="1">Belongs to the N(4)/N(6)-methyltransferase family.</text>
</comment>
<keyword evidence="3 7" id="KW-0489">Methyltransferase</keyword>
<dbReference type="PANTHER" id="PTHR30481:SF4">
    <property type="entry name" value="SITE-SPECIFIC DNA-METHYLTRANSFERASE (ADENINE-SPECIFIC)"/>
    <property type="match status" value="1"/>
</dbReference>
<keyword evidence="8" id="KW-1185">Reference proteome</keyword>
<dbReference type="SUPFAM" id="SSF53335">
    <property type="entry name" value="S-adenosyl-L-methionine-dependent methyltransferases"/>
    <property type="match status" value="1"/>
</dbReference>
<dbReference type="EMBL" id="JAATJS010000001">
    <property type="protein sequence ID" value="NIX75375.1"/>
    <property type="molecule type" value="Genomic_DNA"/>
</dbReference>
<gene>
    <name evidence="7" type="ORF">HB375_01950</name>
</gene>
<organism evidence="7 8">
    <name type="scientific">Microvirga terricola</name>
    <dbReference type="NCBI Taxonomy" id="2719797"/>
    <lineage>
        <taxon>Bacteria</taxon>
        <taxon>Pseudomonadati</taxon>
        <taxon>Pseudomonadota</taxon>
        <taxon>Alphaproteobacteria</taxon>
        <taxon>Hyphomicrobiales</taxon>
        <taxon>Methylobacteriaceae</taxon>
        <taxon>Microvirga</taxon>
    </lineage>
</organism>
<dbReference type="InterPro" id="IPR012327">
    <property type="entry name" value="MeTrfase_D12"/>
</dbReference>
<evidence type="ECO:0000256" key="5">
    <source>
        <dbReference type="ARBA" id="ARBA00022691"/>
    </source>
</evidence>
<dbReference type="Gene3D" id="3.40.50.150">
    <property type="entry name" value="Vaccinia Virus protein VP39"/>
    <property type="match status" value="1"/>
</dbReference>
<sequence>MAIDSMRAVEPVRPAAGYIGGKRNLARRLVERIENIPHQTYCEAFVGMGGVFLRRSHAPKSEVINDRSGDVANFFRILQRHYVPFVEMLRWQLTSRKEFQRLAATDPTTLTDLERAARFLYLQRTAFGGKVAGRNFGVSPIDPGRFNVTKLVPMLEDIHERLAGVVIECLDFEEFLDRYDRPYSLFFLDPPYFGSEDFYGAELFSRADYQRLVAALRRLKGRFLLTINDRPETRALFDGFTIEAVETTYTVSGGGRSQRVGEIIVSNSATI</sequence>
<dbReference type="GO" id="GO:0008168">
    <property type="term" value="F:methyltransferase activity"/>
    <property type="evidence" value="ECO:0007669"/>
    <property type="project" value="UniProtKB-KW"/>
</dbReference>
<evidence type="ECO:0000256" key="1">
    <source>
        <dbReference type="ARBA" id="ARBA00006594"/>
    </source>
</evidence>
<dbReference type="GO" id="GO:0032259">
    <property type="term" value="P:methylation"/>
    <property type="evidence" value="ECO:0007669"/>
    <property type="project" value="UniProtKB-KW"/>
</dbReference>
<dbReference type="InterPro" id="IPR029063">
    <property type="entry name" value="SAM-dependent_MTases_sf"/>
</dbReference>
<dbReference type="RefSeq" id="WP_167671262.1">
    <property type="nucleotide sequence ID" value="NZ_JAATJS010000001.1"/>
</dbReference>
<accession>A0ABX0V9L5</accession>
<dbReference type="Proteomes" id="UP000707352">
    <property type="component" value="Unassembled WGS sequence"/>
</dbReference>
<evidence type="ECO:0000256" key="4">
    <source>
        <dbReference type="ARBA" id="ARBA00022679"/>
    </source>
</evidence>
<dbReference type="Gene3D" id="1.10.1020.10">
    <property type="entry name" value="Adenine-specific Methyltransferase, Domain 2"/>
    <property type="match status" value="1"/>
</dbReference>
<reference evidence="7 8" key="1">
    <citation type="submission" date="2020-03" db="EMBL/GenBank/DDBJ databases">
        <title>The genome sequence of Microvirga sp. c23x22.</title>
        <authorList>
            <person name="Zhang X."/>
        </authorList>
    </citation>
    <scope>NUCLEOTIDE SEQUENCE [LARGE SCALE GENOMIC DNA]</scope>
    <source>
        <strain evidence="8">c23x22</strain>
    </source>
</reference>
<dbReference type="InterPro" id="IPR023095">
    <property type="entry name" value="Ade_MeTrfase_dom_2"/>
</dbReference>
<proteinExistence type="inferred from homology"/>
<keyword evidence="4" id="KW-0808">Transferase</keyword>
<protein>
    <recommendedName>
        <fullName evidence="2">site-specific DNA-methyltransferase (adenine-specific)</fullName>
        <ecNumber evidence="2">2.1.1.72</ecNumber>
    </recommendedName>
</protein>
<name>A0ABX0V9L5_9HYPH</name>
<evidence type="ECO:0000256" key="3">
    <source>
        <dbReference type="ARBA" id="ARBA00022603"/>
    </source>
</evidence>